<reference evidence="1" key="1">
    <citation type="submission" date="2021-02" db="EMBL/GenBank/DDBJ databases">
        <authorList>
            <person name="Cremers G."/>
            <person name="Picone N."/>
        </authorList>
    </citation>
    <scope>NUCLEOTIDE SEQUENCE</scope>
    <source>
        <strain evidence="1">PQ17</strain>
    </source>
</reference>
<evidence type="ECO:0000313" key="2">
    <source>
        <dbReference type="Proteomes" id="UP000663859"/>
    </source>
</evidence>
<proteinExistence type="predicted"/>
<keyword evidence="2" id="KW-1185">Reference proteome</keyword>
<protein>
    <submittedName>
        <fullName evidence="1">Uncharacterized protein</fullName>
    </submittedName>
</protein>
<gene>
    <name evidence="1" type="ORF">MPNT_280035</name>
</gene>
<organism evidence="1 2">
    <name type="scientific">Candidatus Methylacidithermus pantelleriae</name>
    <dbReference type="NCBI Taxonomy" id="2744239"/>
    <lineage>
        <taxon>Bacteria</taxon>
        <taxon>Pseudomonadati</taxon>
        <taxon>Verrucomicrobiota</taxon>
        <taxon>Methylacidiphilae</taxon>
        <taxon>Methylacidiphilales</taxon>
        <taxon>Methylacidiphilaceae</taxon>
        <taxon>Candidatus Methylacidithermus</taxon>
    </lineage>
</organism>
<accession>A0A8J2BM94</accession>
<dbReference type="Proteomes" id="UP000663859">
    <property type="component" value="Unassembled WGS sequence"/>
</dbReference>
<name>A0A8J2BM94_9BACT</name>
<sequence>MKGWGARRAKGRKRGCREEMLAAWTLGVGLGRFPTFRGAMGKTRGKTRPQSLACVFPLFRRIGRMAKEHWRNHRFKKVYRLRPVLR</sequence>
<comment type="caution">
    <text evidence="1">The sequence shown here is derived from an EMBL/GenBank/DDBJ whole genome shotgun (WGS) entry which is preliminary data.</text>
</comment>
<dbReference type="AlphaFoldDB" id="A0A8J2BM94"/>
<dbReference type="EMBL" id="CAJNOB010000021">
    <property type="protein sequence ID" value="CAF0698589.1"/>
    <property type="molecule type" value="Genomic_DNA"/>
</dbReference>
<evidence type="ECO:0000313" key="1">
    <source>
        <dbReference type="EMBL" id="CAF0698589.1"/>
    </source>
</evidence>